<accession>A0ABV7Z9I1</accession>
<gene>
    <name evidence="1" type="ORF">ACFOSB_07835</name>
</gene>
<protein>
    <submittedName>
        <fullName evidence="1">Uncharacterized protein</fullName>
    </submittedName>
</protein>
<evidence type="ECO:0000313" key="2">
    <source>
        <dbReference type="Proteomes" id="UP001595803"/>
    </source>
</evidence>
<organism evidence="1 2">
    <name type="scientific">Deinococcus rufus</name>
    <dbReference type="NCBI Taxonomy" id="2136097"/>
    <lineage>
        <taxon>Bacteria</taxon>
        <taxon>Thermotogati</taxon>
        <taxon>Deinococcota</taxon>
        <taxon>Deinococci</taxon>
        <taxon>Deinococcales</taxon>
        <taxon>Deinococcaceae</taxon>
        <taxon>Deinococcus</taxon>
    </lineage>
</organism>
<dbReference type="RefSeq" id="WP_295816678.1">
    <property type="nucleotide sequence ID" value="NZ_JBHRZG010000008.1"/>
</dbReference>
<comment type="caution">
    <text evidence="1">The sequence shown here is derived from an EMBL/GenBank/DDBJ whole genome shotgun (WGS) entry which is preliminary data.</text>
</comment>
<dbReference type="EMBL" id="JBHRZG010000008">
    <property type="protein sequence ID" value="MFC3832764.1"/>
    <property type="molecule type" value="Genomic_DNA"/>
</dbReference>
<proteinExistence type="predicted"/>
<sequence length="145" mass="15387">MTADLPLPPEKGVRGFELDLHIAFVQPLPAAQARAALSVLDGLRVELYAPHASPTRALPAGDDAATGAPVPSARVTGPLGDPDAVRASLDALLLSAARYVEVGVRGFLRSADGRTDWVPWRRNAVLPRGDTARVAFEQGVKYILE</sequence>
<reference evidence="2" key="1">
    <citation type="journal article" date="2019" name="Int. J. Syst. Evol. Microbiol.">
        <title>The Global Catalogue of Microorganisms (GCM) 10K type strain sequencing project: providing services to taxonomists for standard genome sequencing and annotation.</title>
        <authorList>
            <consortium name="The Broad Institute Genomics Platform"/>
            <consortium name="The Broad Institute Genome Sequencing Center for Infectious Disease"/>
            <person name="Wu L."/>
            <person name="Ma J."/>
        </authorList>
    </citation>
    <scope>NUCLEOTIDE SEQUENCE [LARGE SCALE GENOMIC DNA]</scope>
    <source>
        <strain evidence="2">CCTCC AB 2017081</strain>
    </source>
</reference>
<keyword evidence="2" id="KW-1185">Reference proteome</keyword>
<evidence type="ECO:0000313" key="1">
    <source>
        <dbReference type="EMBL" id="MFC3832764.1"/>
    </source>
</evidence>
<name>A0ABV7Z9I1_9DEIO</name>
<dbReference type="Proteomes" id="UP001595803">
    <property type="component" value="Unassembled WGS sequence"/>
</dbReference>